<proteinExistence type="predicted"/>
<comment type="caution">
    <text evidence="2">The sequence shown here is derived from an EMBL/GenBank/DDBJ whole genome shotgun (WGS) entry which is preliminary data.</text>
</comment>
<keyword evidence="1" id="KW-0472">Membrane</keyword>
<gene>
    <name evidence="2" type="ORF">GCM10007876_06090</name>
</gene>
<reference evidence="2" key="2">
    <citation type="submission" date="2023-01" db="EMBL/GenBank/DDBJ databases">
        <title>Draft genome sequence of Litoribrevibacter albus strain NBRC 110071.</title>
        <authorList>
            <person name="Sun Q."/>
            <person name="Mori K."/>
        </authorList>
    </citation>
    <scope>NUCLEOTIDE SEQUENCE</scope>
    <source>
        <strain evidence="2">NBRC 110071</strain>
    </source>
</reference>
<sequence>MYNVYRVYEASYVFKFIQFLCVPWFMFAFLSEARGSETSLTYYVIEEQARPFQISSGEGGYSGIASDLVEAIFAQSDISLNYETLPFRRMLRKMEQTRDSHWIALGSPEWQGIQAERLSKFPIFTAHHVAVVAKNVNPSQTNISHLSELKSKHAILLFGFDYPGLAPFLKKQEMTRQFVKTYDSAFKLIQRHPQESVFIEMELRVEHNLKRFSFPEDQIYSLDMSSVIPDYDIHLAYSPGLENGLVEMLDAEILKLKGNGQLEAIIARYR</sequence>
<accession>A0AA37W713</accession>
<dbReference type="EMBL" id="BSNM01000003">
    <property type="protein sequence ID" value="GLQ30131.1"/>
    <property type="molecule type" value="Genomic_DNA"/>
</dbReference>
<protein>
    <submittedName>
        <fullName evidence="2">Amino acid ABC transporter</fullName>
    </submittedName>
</protein>
<reference evidence="2" key="1">
    <citation type="journal article" date="2014" name="Int. J. Syst. Evol. Microbiol.">
        <title>Complete genome sequence of Corynebacterium casei LMG S-19264T (=DSM 44701T), isolated from a smear-ripened cheese.</title>
        <authorList>
            <consortium name="US DOE Joint Genome Institute (JGI-PGF)"/>
            <person name="Walter F."/>
            <person name="Albersmeier A."/>
            <person name="Kalinowski J."/>
            <person name="Ruckert C."/>
        </authorList>
    </citation>
    <scope>NUCLEOTIDE SEQUENCE</scope>
    <source>
        <strain evidence="2">NBRC 110071</strain>
    </source>
</reference>
<dbReference type="Gene3D" id="3.40.190.10">
    <property type="entry name" value="Periplasmic binding protein-like II"/>
    <property type="match status" value="2"/>
</dbReference>
<feature type="transmembrane region" description="Helical" evidence="1">
    <location>
        <begin position="12"/>
        <end position="30"/>
    </location>
</feature>
<evidence type="ECO:0000256" key="1">
    <source>
        <dbReference type="SAM" id="Phobius"/>
    </source>
</evidence>
<keyword evidence="1" id="KW-0812">Transmembrane</keyword>
<evidence type="ECO:0000313" key="3">
    <source>
        <dbReference type="Proteomes" id="UP001161389"/>
    </source>
</evidence>
<dbReference type="SUPFAM" id="SSF53850">
    <property type="entry name" value="Periplasmic binding protein-like II"/>
    <property type="match status" value="1"/>
</dbReference>
<dbReference type="AlphaFoldDB" id="A0AA37W713"/>
<keyword evidence="1" id="KW-1133">Transmembrane helix</keyword>
<name>A0AA37W713_9GAMM</name>
<dbReference type="Proteomes" id="UP001161389">
    <property type="component" value="Unassembled WGS sequence"/>
</dbReference>
<keyword evidence="3" id="KW-1185">Reference proteome</keyword>
<organism evidence="2 3">
    <name type="scientific">Litoribrevibacter albus</name>
    <dbReference type="NCBI Taxonomy" id="1473156"/>
    <lineage>
        <taxon>Bacteria</taxon>
        <taxon>Pseudomonadati</taxon>
        <taxon>Pseudomonadota</taxon>
        <taxon>Gammaproteobacteria</taxon>
        <taxon>Oceanospirillales</taxon>
        <taxon>Oceanospirillaceae</taxon>
        <taxon>Litoribrevibacter</taxon>
    </lineage>
</organism>
<evidence type="ECO:0000313" key="2">
    <source>
        <dbReference type="EMBL" id="GLQ30131.1"/>
    </source>
</evidence>